<dbReference type="InterPro" id="IPR050739">
    <property type="entry name" value="MFP"/>
</dbReference>
<evidence type="ECO:0000313" key="10">
    <source>
        <dbReference type="EMBL" id="ABW28179.1"/>
    </source>
</evidence>
<dbReference type="Pfam" id="PF26002">
    <property type="entry name" value="Beta-barrel_AprE"/>
    <property type="match status" value="1"/>
</dbReference>
<feature type="coiled-coil region" evidence="6">
    <location>
        <begin position="280"/>
        <end position="314"/>
    </location>
</feature>
<evidence type="ECO:0000256" key="1">
    <source>
        <dbReference type="ARBA" id="ARBA00004167"/>
    </source>
</evidence>
<dbReference type="HOGENOM" id="CLU_023976_0_0_3"/>
<dbReference type="STRING" id="329726.AM1_3183"/>
<dbReference type="InterPro" id="IPR011053">
    <property type="entry name" value="Single_hybrid_motif"/>
</dbReference>
<evidence type="ECO:0000259" key="9">
    <source>
        <dbReference type="Pfam" id="PF26002"/>
    </source>
</evidence>
<dbReference type="RefSeq" id="WP_012163599.1">
    <property type="nucleotide sequence ID" value="NC_009925.1"/>
</dbReference>
<keyword evidence="11" id="KW-1185">Reference proteome</keyword>
<dbReference type="KEGG" id="amr:AM1_3183"/>
<feature type="domain" description="AprE-like beta-barrel" evidence="9">
    <location>
        <begin position="418"/>
        <end position="507"/>
    </location>
</feature>
<sequence>MTSTQDFAGDPTKLNGTNGNNGNGSEPTVLSLTKSEPKKEKPFDRPVILQQSPFWSRAIIYGIVGAAAAALAWACLFEIEEAIPATGQLEPKGAVKAVQSPVTGVVKEIKVEEGDLVKKGDVLIVLNRKATRSEINSLKRQRRNLVQVNEYYRQQLKGQTDTPLPDLIDPELINSTRDRQSLVAENKLFRAQLNGANNAQAFSAEERQRLNSGLLQGKTSVAAAQARVMQGDKQLRQIEVQLEQTKIQLASAQQTLALNKEIVADIEDAHKKGAIARVQFKRQEDEVQSGEAEVSRLQQEQIRLLRQMEQIGQEKLQSQAQALNTVATNQRDLLDRIAANQQRITEIDSQLTKAIVDNQRTIADLENRLQQAELTLDYQELKAPVAGVVFDLQPSSPGFVANASEPILKIVPEDNLKAKVYITNKDIGFIQTGMPVDVRVDSYNFSEFGDIKGTIESIGSDALPPTEVRQFYSFPAVVKLDTQTLKTRGRRELDLQSGMSVSVNIKVRDRPIISLITDRFSREEDGIKHLR</sequence>
<dbReference type="Proteomes" id="UP000000268">
    <property type="component" value="Chromosome"/>
</dbReference>
<keyword evidence="5" id="KW-0472">Membrane</keyword>
<gene>
    <name evidence="10" type="ordered locus">AM1_3183</name>
</gene>
<evidence type="ECO:0000256" key="5">
    <source>
        <dbReference type="ARBA" id="ARBA00023136"/>
    </source>
</evidence>
<dbReference type="Gene3D" id="2.40.30.170">
    <property type="match status" value="1"/>
</dbReference>
<evidence type="ECO:0000256" key="4">
    <source>
        <dbReference type="ARBA" id="ARBA00022989"/>
    </source>
</evidence>
<dbReference type="OrthoDB" id="553569at2"/>
<dbReference type="Pfam" id="PF00364">
    <property type="entry name" value="Biotin_lipoyl"/>
    <property type="match status" value="1"/>
</dbReference>
<evidence type="ECO:0000256" key="2">
    <source>
        <dbReference type="ARBA" id="ARBA00009477"/>
    </source>
</evidence>
<evidence type="ECO:0000259" key="8">
    <source>
        <dbReference type="Pfam" id="PF00364"/>
    </source>
</evidence>
<dbReference type="Gene3D" id="2.40.50.100">
    <property type="match status" value="1"/>
</dbReference>
<accession>B0CES4</accession>
<comment type="subcellular location">
    <subcellularLocation>
        <location evidence="1">Membrane</location>
        <topology evidence="1">Single-pass membrane protein</topology>
    </subcellularLocation>
</comment>
<dbReference type="PANTHER" id="PTHR30386">
    <property type="entry name" value="MEMBRANE FUSION SUBUNIT OF EMRAB-TOLC MULTIDRUG EFFLUX PUMP"/>
    <property type="match status" value="1"/>
</dbReference>
<evidence type="ECO:0000256" key="3">
    <source>
        <dbReference type="ARBA" id="ARBA00022692"/>
    </source>
</evidence>
<organism evidence="10 11">
    <name type="scientific">Acaryochloris marina (strain MBIC 11017)</name>
    <dbReference type="NCBI Taxonomy" id="329726"/>
    <lineage>
        <taxon>Bacteria</taxon>
        <taxon>Bacillati</taxon>
        <taxon>Cyanobacteriota</taxon>
        <taxon>Cyanophyceae</taxon>
        <taxon>Acaryochloridales</taxon>
        <taxon>Acaryochloridaceae</taxon>
        <taxon>Acaryochloris</taxon>
    </lineage>
</organism>
<dbReference type="InterPro" id="IPR058982">
    <property type="entry name" value="Beta-barrel_AprE"/>
</dbReference>
<dbReference type="EMBL" id="CP000828">
    <property type="protein sequence ID" value="ABW28179.1"/>
    <property type="molecule type" value="Genomic_DNA"/>
</dbReference>
<comment type="similarity">
    <text evidence="2">Belongs to the membrane fusion protein (MFP) (TC 8.A.1) family.</text>
</comment>
<dbReference type="AlphaFoldDB" id="B0CES4"/>
<evidence type="ECO:0000256" key="6">
    <source>
        <dbReference type="SAM" id="Coils"/>
    </source>
</evidence>
<feature type="compositionally biased region" description="Polar residues" evidence="7">
    <location>
        <begin position="25"/>
        <end position="34"/>
    </location>
</feature>
<keyword evidence="4" id="KW-1133">Transmembrane helix</keyword>
<name>B0CES4_ACAM1</name>
<dbReference type="GO" id="GO:0016020">
    <property type="term" value="C:membrane"/>
    <property type="evidence" value="ECO:0007669"/>
    <property type="project" value="UniProtKB-SubCell"/>
</dbReference>
<dbReference type="PRINTS" id="PR01490">
    <property type="entry name" value="RTXTOXIND"/>
</dbReference>
<protein>
    <submittedName>
        <fullName evidence="10">HlyD family secretion protein</fullName>
    </submittedName>
</protein>
<reference evidence="10 11" key="1">
    <citation type="journal article" date="2008" name="Proc. Natl. Acad. Sci. U.S.A.">
        <title>Niche adaptation and genome expansion in the chlorophyll d-producing cyanobacterium Acaryochloris marina.</title>
        <authorList>
            <person name="Swingley W.D."/>
            <person name="Chen M."/>
            <person name="Cheung P.C."/>
            <person name="Conrad A.L."/>
            <person name="Dejesa L.C."/>
            <person name="Hao J."/>
            <person name="Honchak B.M."/>
            <person name="Karbach L.E."/>
            <person name="Kurdoglu A."/>
            <person name="Lahiri S."/>
            <person name="Mastrian S.D."/>
            <person name="Miyashita H."/>
            <person name="Page L."/>
            <person name="Ramakrishna P."/>
            <person name="Satoh S."/>
            <person name="Sattley W.M."/>
            <person name="Shimada Y."/>
            <person name="Taylor H.L."/>
            <person name="Tomo T."/>
            <person name="Tsuchiya T."/>
            <person name="Wang Z.T."/>
            <person name="Raymond J."/>
            <person name="Mimuro M."/>
            <person name="Blankenship R.E."/>
            <person name="Touchman J.W."/>
        </authorList>
    </citation>
    <scope>NUCLEOTIDE SEQUENCE [LARGE SCALE GENOMIC DNA]</scope>
    <source>
        <strain evidence="11">MBIC 11017</strain>
    </source>
</reference>
<proteinExistence type="inferred from homology"/>
<feature type="compositionally biased region" description="Low complexity" evidence="7">
    <location>
        <begin position="15"/>
        <end position="24"/>
    </location>
</feature>
<feature type="coiled-coil region" evidence="6">
    <location>
        <begin position="355"/>
        <end position="382"/>
    </location>
</feature>
<dbReference type="InterPro" id="IPR000089">
    <property type="entry name" value="Biotin_lipoyl"/>
</dbReference>
<dbReference type="PANTHER" id="PTHR30386:SF26">
    <property type="entry name" value="TRANSPORT PROTEIN COMB"/>
    <property type="match status" value="1"/>
</dbReference>
<evidence type="ECO:0000313" key="11">
    <source>
        <dbReference type="Proteomes" id="UP000000268"/>
    </source>
</evidence>
<keyword evidence="6" id="KW-0175">Coiled coil</keyword>
<evidence type="ECO:0000256" key="7">
    <source>
        <dbReference type="SAM" id="MobiDB-lite"/>
    </source>
</evidence>
<dbReference type="SUPFAM" id="SSF51230">
    <property type="entry name" value="Single hybrid motif"/>
    <property type="match status" value="1"/>
</dbReference>
<feature type="domain" description="Lipoyl-binding" evidence="8">
    <location>
        <begin position="97"/>
        <end position="126"/>
    </location>
</feature>
<keyword evidence="3" id="KW-0812">Transmembrane</keyword>
<feature type="region of interest" description="Disordered" evidence="7">
    <location>
        <begin position="1"/>
        <end position="43"/>
    </location>
</feature>
<dbReference type="eggNOG" id="COG0845">
    <property type="taxonomic scope" value="Bacteria"/>
</dbReference>